<dbReference type="STRING" id="118168.MC7420_194"/>
<organism evidence="2 3">
    <name type="scientific">Coleofasciculus chthonoplastes PCC 7420</name>
    <dbReference type="NCBI Taxonomy" id="118168"/>
    <lineage>
        <taxon>Bacteria</taxon>
        <taxon>Bacillati</taxon>
        <taxon>Cyanobacteriota</taxon>
        <taxon>Cyanophyceae</taxon>
        <taxon>Coleofasciculales</taxon>
        <taxon>Coleofasciculaceae</taxon>
        <taxon>Coleofasciculus</taxon>
    </lineage>
</organism>
<evidence type="ECO:0000313" key="2">
    <source>
        <dbReference type="EMBL" id="EDX77057.1"/>
    </source>
</evidence>
<evidence type="ECO:0000259" key="1">
    <source>
        <dbReference type="Pfam" id="PF06967"/>
    </source>
</evidence>
<name>B4VKW4_9CYAN</name>
<dbReference type="RefSeq" id="WP_006099170.1">
    <property type="nucleotide sequence ID" value="NZ_DS989844.1"/>
</dbReference>
<protein>
    <submittedName>
        <fullName evidence="2">Mo-dependent nitrogenase C-terminal domain family protein</fullName>
    </submittedName>
</protein>
<accession>B4VKW4</accession>
<dbReference type="AlphaFoldDB" id="B4VKW4"/>
<dbReference type="EMBL" id="DS989844">
    <property type="protein sequence ID" value="EDX77057.1"/>
    <property type="molecule type" value="Genomic_DNA"/>
</dbReference>
<feature type="domain" description="Mo-dependent nitrogenase C-terminal" evidence="1">
    <location>
        <begin position="35"/>
        <end position="116"/>
    </location>
</feature>
<dbReference type="HOGENOM" id="CLU_156633_0_0_3"/>
<sequence>MYTTYQNGLINTTPVEAKTNPITPPTSPQQPIKPLQTIKQWLENIEIHNPTKARLFCKMIPAQCPFERDICFFGRRVAHIPPLCKLNPFYDEFVSLRFRALCYLADQCGEDISAYC</sequence>
<evidence type="ECO:0000313" key="3">
    <source>
        <dbReference type="Proteomes" id="UP000003835"/>
    </source>
</evidence>
<dbReference type="eggNOG" id="COG3793">
    <property type="taxonomic scope" value="Bacteria"/>
</dbReference>
<dbReference type="InterPro" id="IPR009717">
    <property type="entry name" value="Mo-dep_Nase_C"/>
</dbReference>
<proteinExistence type="predicted"/>
<dbReference type="Pfam" id="PF06967">
    <property type="entry name" value="Mo-nitro_C"/>
    <property type="match status" value="1"/>
</dbReference>
<dbReference type="Proteomes" id="UP000003835">
    <property type="component" value="Unassembled WGS sequence"/>
</dbReference>
<gene>
    <name evidence="2" type="ORF">MC7420_194</name>
</gene>
<dbReference type="OrthoDB" id="516441at2"/>
<keyword evidence="3" id="KW-1185">Reference proteome</keyword>
<reference evidence="2 3" key="1">
    <citation type="submission" date="2008-07" db="EMBL/GenBank/DDBJ databases">
        <authorList>
            <person name="Tandeau de Marsac N."/>
            <person name="Ferriera S."/>
            <person name="Johnson J."/>
            <person name="Kravitz S."/>
            <person name="Beeson K."/>
            <person name="Sutton G."/>
            <person name="Rogers Y.-H."/>
            <person name="Friedman R."/>
            <person name="Frazier M."/>
            <person name="Venter J.C."/>
        </authorList>
    </citation>
    <scope>NUCLEOTIDE SEQUENCE [LARGE SCALE GENOMIC DNA]</scope>
    <source>
        <strain evidence="2 3">PCC 7420</strain>
    </source>
</reference>